<dbReference type="EMBL" id="MCOG01000326">
    <property type="protein sequence ID" value="ORY17552.1"/>
    <property type="molecule type" value="Genomic_DNA"/>
</dbReference>
<comment type="caution">
    <text evidence="2">The sequence shown here is derived from an EMBL/GenBank/DDBJ whole genome shotgun (WGS) entry which is preliminary data.</text>
</comment>
<evidence type="ECO:0000313" key="3">
    <source>
        <dbReference type="Proteomes" id="UP000193920"/>
    </source>
</evidence>
<dbReference type="STRING" id="1754190.A0A1Y2A4X9"/>
<gene>
    <name evidence="2" type="ORF">LY90DRAFT_169731</name>
</gene>
<feature type="region of interest" description="Disordered" evidence="1">
    <location>
        <begin position="1000"/>
        <end position="1022"/>
    </location>
</feature>
<feature type="region of interest" description="Disordered" evidence="1">
    <location>
        <begin position="752"/>
        <end position="785"/>
    </location>
</feature>
<keyword evidence="3" id="KW-1185">Reference proteome</keyword>
<evidence type="ECO:0008006" key="4">
    <source>
        <dbReference type="Google" id="ProtNLM"/>
    </source>
</evidence>
<feature type="region of interest" description="Disordered" evidence="1">
    <location>
        <begin position="604"/>
        <end position="629"/>
    </location>
</feature>
<protein>
    <recommendedName>
        <fullName evidence="4">PB1 domain-containing protein</fullName>
    </recommendedName>
</protein>
<dbReference type="AlphaFoldDB" id="A0A1Y2A4X9"/>
<feature type="region of interest" description="Disordered" evidence="1">
    <location>
        <begin position="305"/>
        <end position="337"/>
    </location>
</feature>
<evidence type="ECO:0000313" key="2">
    <source>
        <dbReference type="EMBL" id="ORY17552.1"/>
    </source>
</evidence>
<organism evidence="2 3">
    <name type="scientific">Neocallimastix californiae</name>
    <dbReference type="NCBI Taxonomy" id="1754190"/>
    <lineage>
        <taxon>Eukaryota</taxon>
        <taxon>Fungi</taxon>
        <taxon>Fungi incertae sedis</taxon>
        <taxon>Chytridiomycota</taxon>
        <taxon>Chytridiomycota incertae sedis</taxon>
        <taxon>Neocallimastigomycetes</taxon>
        <taxon>Neocallimastigales</taxon>
        <taxon>Neocallimastigaceae</taxon>
        <taxon>Neocallimastix</taxon>
    </lineage>
</organism>
<dbReference type="SUPFAM" id="SSF54277">
    <property type="entry name" value="CAD &amp; PB1 domains"/>
    <property type="match status" value="1"/>
</dbReference>
<proteinExistence type="predicted"/>
<evidence type="ECO:0000256" key="1">
    <source>
        <dbReference type="SAM" id="MobiDB-lite"/>
    </source>
</evidence>
<feature type="compositionally biased region" description="Basic and acidic residues" evidence="1">
    <location>
        <begin position="770"/>
        <end position="783"/>
    </location>
</feature>
<dbReference type="Proteomes" id="UP000193920">
    <property type="component" value="Unassembled WGS sequence"/>
</dbReference>
<name>A0A1Y2A4X9_9FUNG</name>
<feature type="compositionally biased region" description="Polar residues" evidence="1">
    <location>
        <begin position="1002"/>
        <end position="1021"/>
    </location>
</feature>
<sequence>MKGEIQIKAQLNWYFRSFKLPISGTGDYETLRFFIKSIFNFNDDLSYLIEYTNKNEFYVISSQEDLWNAIDKNIGNNSLSLYITEIEDEPVEQLQHYQSTNEVEETIDSLHTNEKNINIKDSIEFIQQNAKVINEEKPIESTQSNNEDVNIEVSIQPDNKITNQENSTASIQPNNEIINTEFSIEFTKLNNEVLKIENPIKSSQQNLEMLVIEKSLESLLQNNEILNVEEDVEKPIESSHQNIEFLNVEKDIRKPSESSQRNNEILNIKKSVVFTQRNNEIKNINESIKKYQSGIKKEENNLIKDDTIMKSDNQTSENKPNDEIFSPNEKASSSKGKEAELSKINNLSSISNEKIMLDKSIQTEDIEFENIDIKNMFRESIDLQAVPYKKIVQNITSDKKDEGDIIQNIIKFITNECSNQNPDEINHIKENIRRNTQFINNDIQNALSIINKVIGEYSKFKNIFLGEIMDQLDNKNNTVSPSSLSNPPTEKLNNQQTDFSFSEISIENLNEQESCQSNNQSSNKVNDFIDQTINQISQKVANQKDETIECIKDFFNNLALEIRLGVTTLLDYIDDKDEIISKFILGYEYSDPISIENNNNINNNNDDINNNNNNNNNKSNNNDNNNNIKINNTKINEIKIESNTNEPNNKIETVKTEIKTENKNEIETTINKDNEASEAEQTITSSKNISTVNEDENSNENKIINKTISNFPKYSRTLFNTFKNTIRDSITGLASSSKFVDDVFSAQPLEHESTSEIIDHTTSQQSSNNDQEKEEKDKEKILEEDLLVENTSDIQKKEKANGAETKENIPIIEMNETDINKYINNGDIEILSNGIINYEDLRDIEKLPKSLIQNKHKLKIPIDELSPVISDDSYDYNNYSPTKLDESKAEEISDLTGIRSLNESEELELLRAEMSFEEDSLPYYMKRIIFNRTKKSPLTPDNSIGEKDEPLNERELLMEKGREIYEQEYKNVENDSVSEEIRSIFEEEFIKLDETIEESTYDNKVQGKQTASKSDNQSDQFETFEFDIYDDPEIERQIKQKKKEDDLLNEYEII</sequence>
<accession>A0A1Y2A4X9</accession>
<feature type="compositionally biased region" description="Polar residues" evidence="1">
    <location>
        <begin position="760"/>
        <end position="769"/>
    </location>
</feature>
<reference evidence="2 3" key="1">
    <citation type="submission" date="2016-08" db="EMBL/GenBank/DDBJ databases">
        <title>A Parts List for Fungal Cellulosomes Revealed by Comparative Genomics.</title>
        <authorList>
            <consortium name="DOE Joint Genome Institute"/>
            <person name="Haitjema C.H."/>
            <person name="Gilmore S.P."/>
            <person name="Henske J.K."/>
            <person name="Solomon K.V."/>
            <person name="De Groot R."/>
            <person name="Kuo A."/>
            <person name="Mondo S.J."/>
            <person name="Salamov A.A."/>
            <person name="Labutti K."/>
            <person name="Zhao Z."/>
            <person name="Chiniquy J."/>
            <person name="Barry K."/>
            <person name="Brewer H.M."/>
            <person name="Purvine S.O."/>
            <person name="Wright A.T."/>
            <person name="Boxma B."/>
            <person name="Van Alen T."/>
            <person name="Hackstein J.H."/>
            <person name="Baker S.E."/>
            <person name="Grigoriev I.V."/>
            <person name="O'Malley M.A."/>
        </authorList>
    </citation>
    <scope>NUCLEOTIDE SEQUENCE [LARGE SCALE GENOMIC DNA]</scope>
    <source>
        <strain evidence="2 3">G1</strain>
    </source>
</reference>